<sequence length="251" mass="29396">MPPNPGKPMPASKKRSFSVYTADEKVVHFKIGDHTFIAHEDILDEFKVYWRSDYDIETKELLIMVTLPAFCGFLHWAYNREIPNDETIKKFPYPEEEENSGERGPLSCSMAIELYDFAKTTKKLRLLNRATSFLFNYFKKHRTVPSINCLRHIYSVGFALNCKWGGDGLRRLFADIYYHLGCKELPDNVQDTFSHQFLAYTFRRHCQLLSKTATPFLKLADYHYLPKSAPEYDKDYPGIKDDPCQEMYIIE</sequence>
<protein>
    <recommendedName>
        <fullName evidence="3">BTB domain-containing protein</fullName>
    </recommendedName>
</protein>
<keyword evidence="2" id="KW-1185">Reference proteome</keyword>
<organism evidence="1 2">
    <name type="scientific">Byssothecium circinans</name>
    <dbReference type="NCBI Taxonomy" id="147558"/>
    <lineage>
        <taxon>Eukaryota</taxon>
        <taxon>Fungi</taxon>
        <taxon>Dikarya</taxon>
        <taxon>Ascomycota</taxon>
        <taxon>Pezizomycotina</taxon>
        <taxon>Dothideomycetes</taxon>
        <taxon>Pleosporomycetidae</taxon>
        <taxon>Pleosporales</taxon>
        <taxon>Massarineae</taxon>
        <taxon>Massarinaceae</taxon>
        <taxon>Byssothecium</taxon>
    </lineage>
</organism>
<dbReference type="Proteomes" id="UP000800035">
    <property type="component" value="Unassembled WGS sequence"/>
</dbReference>
<accession>A0A6A5UBR7</accession>
<evidence type="ECO:0000313" key="1">
    <source>
        <dbReference type="EMBL" id="KAF1960336.1"/>
    </source>
</evidence>
<name>A0A6A5UBR7_9PLEO</name>
<evidence type="ECO:0008006" key="3">
    <source>
        <dbReference type="Google" id="ProtNLM"/>
    </source>
</evidence>
<dbReference type="AlphaFoldDB" id="A0A6A5UBR7"/>
<evidence type="ECO:0000313" key="2">
    <source>
        <dbReference type="Proteomes" id="UP000800035"/>
    </source>
</evidence>
<proteinExistence type="predicted"/>
<dbReference type="EMBL" id="ML976983">
    <property type="protein sequence ID" value="KAF1960336.1"/>
    <property type="molecule type" value="Genomic_DNA"/>
</dbReference>
<gene>
    <name evidence="1" type="ORF">CC80DRAFT_582896</name>
</gene>
<reference evidence="1" key="1">
    <citation type="journal article" date="2020" name="Stud. Mycol.">
        <title>101 Dothideomycetes genomes: a test case for predicting lifestyles and emergence of pathogens.</title>
        <authorList>
            <person name="Haridas S."/>
            <person name="Albert R."/>
            <person name="Binder M."/>
            <person name="Bloem J."/>
            <person name="Labutti K."/>
            <person name="Salamov A."/>
            <person name="Andreopoulos B."/>
            <person name="Baker S."/>
            <person name="Barry K."/>
            <person name="Bills G."/>
            <person name="Bluhm B."/>
            <person name="Cannon C."/>
            <person name="Castanera R."/>
            <person name="Culley D."/>
            <person name="Daum C."/>
            <person name="Ezra D."/>
            <person name="Gonzalez J."/>
            <person name="Henrissat B."/>
            <person name="Kuo A."/>
            <person name="Liang C."/>
            <person name="Lipzen A."/>
            <person name="Lutzoni F."/>
            <person name="Magnuson J."/>
            <person name="Mondo S."/>
            <person name="Nolan M."/>
            <person name="Ohm R."/>
            <person name="Pangilinan J."/>
            <person name="Park H.-J."/>
            <person name="Ramirez L."/>
            <person name="Alfaro M."/>
            <person name="Sun H."/>
            <person name="Tritt A."/>
            <person name="Yoshinaga Y."/>
            <person name="Zwiers L.-H."/>
            <person name="Turgeon B."/>
            <person name="Goodwin S."/>
            <person name="Spatafora J."/>
            <person name="Crous P."/>
            <person name="Grigoriev I."/>
        </authorList>
    </citation>
    <scope>NUCLEOTIDE SEQUENCE</scope>
    <source>
        <strain evidence="1">CBS 675.92</strain>
    </source>
</reference>
<dbReference type="OrthoDB" id="3789421at2759"/>